<name>A0A645JKI4_9ZZZZ</name>
<proteinExistence type="predicted"/>
<evidence type="ECO:0000313" key="1">
    <source>
        <dbReference type="EMBL" id="MPN63936.1"/>
    </source>
</evidence>
<protein>
    <submittedName>
        <fullName evidence="1">Uncharacterized protein</fullName>
    </submittedName>
</protein>
<dbReference type="AlphaFoldDB" id="A0A645JKI4"/>
<reference evidence="1" key="1">
    <citation type="submission" date="2019-08" db="EMBL/GenBank/DDBJ databases">
        <authorList>
            <person name="Kucharzyk K."/>
            <person name="Murdoch R.W."/>
            <person name="Higgins S."/>
            <person name="Loffler F."/>
        </authorList>
    </citation>
    <scope>NUCLEOTIDE SEQUENCE</scope>
</reference>
<sequence>MVRIDYLNNLTIAGRTNQIVFRNDRTAVPHCLT</sequence>
<comment type="caution">
    <text evidence="1">The sequence shown here is derived from an EMBL/GenBank/DDBJ whole genome shotgun (WGS) entry which is preliminary data.</text>
</comment>
<gene>
    <name evidence="1" type="ORF">SDC9_211703</name>
</gene>
<organism evidence="1">
    <name type="scientific">bioreactor metagenome</name>
    <dbReference type="NCBI Taxonomy" id="1076179"/>
    <lineage>
        <taxon>unclassified sequences</taxon>
        <taxon>metagenomes</taxon>
        <taxon>ecological metagenomes</taxon>
    </lineage>
</organism>
<accession>A0A645JKI4</accession>
<dbReference type="EMBL" id="VSSQ01144107">
    <property type="protein sequence ID" value="MPN63936.1"/>
    <property type="molecule type" value="Genomic_DNA"/>
</dbReference>